<reference evidence="3 4" key="1">
    <citation type="submission" date="2024-04" db="EMBL/GenBank/DDBJ databases">
        <title>Tritrichomonas musculus Genome.</title>
        <authorList>
            <person name="Alves-Ferreira E."/>
            <person name="Grigg M."/>
            <person name="Lorenzi H."/>
            <person name="Galac M."/>
        </authorList>
    </citation>
    <scope>NUCLEOTIDE SEQUENCE [LARGE SCALE GENOMIC DNA]</scope>
    <source>
        <strain evidence="3 4">EAF2021</strain>
    </source>
</reference>
<name>A0ABR2K2D3_9EUKA</name>
<dbReference type="EMBL" id="JAPFFF010000007">
    <property type="protein sequence ID" value="KAK8885285.1"/>
    <property type="molecule type" value="Genomic_DNA"/>
</dbReference>
<evidence type="ECO:0000256" key="1">
    <source>
        <dbReference type="SAM" id="Coils"/>
    </source>
</evidence>
<accession>A0ABR2K2D3</accession>
<evidence type="ECO:0000313" key="3">
    <source>
        <dbReference type="EMBL" id="KAK8885285.1"/>
    </source>
</evidence>
<feature type="coiled-coil region" evidence="1">
    <location>
        <begin position="24"/>
        <end position="51"/>
    </location>
</feature>
<organism evidence="3 4">
    <name type="scientific">Tritrichomonas musculus</name>
    <dbReference type="NCBI Taxonomy" id="1915356"/>
    <lineage>
        <taxon>Eukaryota</taxon>
        <taxon>Metamonada</taxon>
        <taxon>Parabasalia</taxon>
        <taxon>Tritrichomonadida</taxon>
        <taxon>Tritrichomonadidae</taxon>
        <taxon>Tritrichomonas</taxon>
    </lineage>
</organism>
<keyword evidence="1" id="KW-0175">Coiled coil</keyword>
<evidence type="ECO:0000256" key="2">
    <source>
        <dbReference type="SAM" id="MobiDB-lite"/>
    </source>
</evidence>
<protein>
    <submittedName>
        <fullName evidence="3">Uncharacterized protein</fullName>
    </submittedName>
</protein>
<gene>
    <name evidence="3" type="ORF">M9Y10_040731</name>
</gene>
<feature type="region of interest" description="Disordered" evidence="2">
    <location>
        <begin position="1"/>
        <end position="24"/>
    </location>
</feature>
<keyword evidence="4" id="KW-1185">Reference proteome</keyword>
<proteinExistence type="predicted"/>
<feature type="coiled-coil region" evidence="1">
    <location>
        <begin position="251"/>
        <end position="278"/>
    </location>
</feature>
<dbReference type="Proteomes" id="UP001470230">
    <property type="component" value="Unassembled WGS sequence"/>
</dbReference>
<evidence type="ECO:0000313" key="4">
    <source>
        <dbReference type="Proteomes" id="UP001470230"/>
    </source>
</evidence>
<sequence>MSNLEIPDLNDKSESENTNNSATYNQLEDYLSELEHKRNDLYEKHKKLMSDFQKSAIPNLTNITEFVQEQSESLAKTLSSHSSSDYENTSQLLKMDENTRQVDLKIMKSSIRTLEDDSSIIQFRTEKLLLDKEIFRKKRILNDTKIQFCNHKNQIQNLIIEFNKNMVSLNESNSNFNYDRMKYISIIKRLQSEIHKLTLYLQNCEIKKQEIYKSIESSKELFLQIQNLIKTQKENNQMKQELYMRNYSESISQIHRKKEKISRELSRQQNQIKEACQNEKLIKKKLKKIENGIIEEQNFEECLNSKLKKYNDAIEKSKKMVQEECELLCKELEKIKYKISQARLENSYSSPNAANEFLSHDDNNCINNKNEKELKDFNFLNTYQCNSLTYGEKNMKFYNSEIIEKYQKDLAEINYENMLLKQKILSSKKKIIESKIEFTELEQKAAALLKASVEKQKAILINQEQREICHDDYVTDTMIAIQQARAKIILNKATIDSTSTQNKFASNILRHVVNCCSTRKCNNGYIFLPDNYIYLSQ</sequence>
<comment type="caution">
    <text evidence="3">The sequence shown here is derived from an EMBL/GenBank/DDBJ whole genome shotgun (WGS) entry which is preliminary data.</text>
</comment>